<dbReference type="AlphaFoldDB" id="A0A658QVK9"/>
<dbReference type="PROSITE" id="PS51257">
    <property type="entry name" value="PROKAR_LIPOPROTEIN"/>
    <property type="match status" value="1"/>
</dbReference>
<reference evidence="2 3" key="1">
    <citation type="submission" date="2016-01" db="EMBL/GenBank/DDBJ databases">
        <authorList>
            <person name="Peeters C."/>
        </authorList>
    </citation>
    <scope>NUCLEOTIDE SEQUENCE [LARGE SCALE GENOMIC DNA]</scope>
    <source>
        <strain evidence="2">LMG 29315</strain>
    </source>
</reference>
<keyword evidence="3" id="KW-1185">Reference proteome</keyword>
<evidence type="ECO:0000313" key="2">
    <source>
        <dbReference type="EMBL" id="SAL26453.1"/>
    </source>
</evidence>
<evidence type="ECO:0008006" key="4">
    <source>
        <dbReference type="Google" id="ProtNLM"/>
    </source>
</evidence>
<dbReference type="Proteomes" id="UP000198263">
    <property type="component" value="Unassembled WGS sequence"/>
</dbReference>
<dbReference type="EMBL" id="FCNV02000003">
    <property type="protein sequence ID" value="SAL26453.1"/>
    <property type="molecule type" value="Genomic_DNA"/>
</dbReference>
<proteinExistence type="predicted"/>
<dbReference type="InterPro" id="IPR025421">
    <property type="entry name" value="DUF4148"/>
</dbReference>
<feature type="chain" id="PRO_5024996455" description="DUF4148 domain-containing protein" evidence="1">
    <location>
        <begin position="23"/>
        <end position="85"/>
    </location>
</feature>
<sequence length="85" mass="9367">MKLLSQLILGALAACWAASTFAQPLSDNSPKTREQVRQETLAWFAAGYDPADWVHYPENAIRASRVLAQQRAPQGQHQGLGNNAY</sequence>
<keyword evidence="1" id="KW-0732">Signal</keyword>
<comment type="caution">
    <text evidence="2">The sequence shown here is derived from an EMBL/GenBank/DDBJ whole genome shotgun (WGS) entry which is preliminary data.</text>
</comment>
<accession>A0A658QVK9</accession>
<gene>
    <name evidence="2" type="ORF">AWB72_02034</name>
</gene>
<protein>
    <recommendedName>
        <fullName evidence="4">DUF4148 domain-containing protein</fullName>
    </recommendedName>
</protein>
<evidence type="ECO:0000313" key="3">
    <source>
        <dbReference type="Proteomes" id="UP000198263"/>
    </source>
</evidence>
<name>A0A658QVK9_9BURK</name>
<dbReference type="OrthoDB" id="9132791at2"/>
<evidence type="ECO:0000256" key="1">
    <source>
        <dbReference type="SAM" id="SignalP"/>
    </source>
</evidence>
<dbReference type="Pfam" id="PF13663">
    <property type="entry name" value="DUF4148"/>
    <property type="match status" value="1"/>
</dbReference>
<organism evidence="2 3">
    <name type="scientific">Caballeronia concitans</name>
    <dbReference type="NCBI Taxonomy" id="1777133"/>
    <lineage>
        <taxon>Bacteria</taxon>
        <taxon>Pseudomonadati</taxon>
        <taxon>Pseudomonadota</taxon>
        <taxon>Betaproteobacteria</taxon>
        <taxon>Burkholderiales</taxon>
        <taxon>Burkholderiaceae</taxon>
        <taxon>Caballeronia</taxon>
    </lineage>
</organism>
<feature type="signal peptide" evidence="1">
    <location>
        <begin position="1"/>
        <end position="22"/>
    </location>
</feature>
<dbReference type="RefSeq" id="WP_040052075.1">
    <property type="nucleotide sequence ID" value="NZ_FCNV02000003.1"/>
</dbReference>